<comment type="caution">
    <text evidence="1">The sequence shown here is derived from an EMBL/GenBank/DDBJ whole genome shotgun (WGS) entry which is preliminary data.</text>
</comment>
<sequence length="75" mass="7730">MRTTLDIDPRVLAAARARVNDGRNKSIGEAVSELAIAGLATTSPVTTDTNGLVLLPSSPGHVVTDDMVAEALCGR</sequence>
<organism evidence="1 2">
    <name type="scientific">Gordonia rhizosphera NBRC 16068</name>
    <dbReference type="NCBI Taxonomy" id="1108045"/>
    <lineage>
        <taxon>Bacteria</taxon>
        <taxon>Bacillati</taxon>
        <taxon>Actinomycetota</taxon>
        <taxon>Actinomycetes</taxon>
        <taxon>Mycobacteriales</taxon>
        <taxon>Gordoniaceae</taxon>
        <taxon>Gordonia</taxon>
    </lineage>
</organism>
<reference evidence="1 2" key="1">
    <citation type="submission" date="2012-08" db="EMBL/GenBank/DDBJ databases">
        <title>Whole genome shotgun sequence of Gordonia rhizosphera NBRC 16068.</title>
        <authorList>
            <person name="Takarada H."/>
            <person name="Isaki S."/>
            <person name="Hosoyama A."/>
            <person name="Tsuchikane K."/>
            <person name="Katsumata H."/>
            <person name="Baba S."/>
            <person name="Ohji S."/>
            <person name="Yamazaki S."/>
            <person name="Fujita N."/>
        </authorList>
    </citation>
    <scope>NUCLEOTIDE SEQUENCE [LARGE SCALE GENOMIC DNA]</scope>
    <source>
        <strain evidence="1 2">NBRC 16068</strain>
    </source>
</reference>
<protein>
    <submittedName>
        <fullName evidence="1">Uncharacterized protein</fullName>
    </submittedName>
</protein>
<gene>
    <name evidence="1" type="ORF">GORHZ_050_00370</name>
</gene>
<evidence type="ECO:0000313" key="2">
    <source>
        <dbReference type="Proteomes" id="UP000008363"/>
    </source>
</evidence>
<dbReference type="Proteomes" id="UP000008363">
    <property type="component" value="Unassembled WGS sequence"/>
</dbReference>
<accession>K6VQC7</accession>
<dbReference type="eggNOG" id="ENOG502ZKD9">
    <property type="taxonomic scope" value="Bacteria"/>
</dbReference>
<dbReference type="RefSeq" id="WP_006331034.1">
    <property type="nucleotide sequence ID" value="NZ_BAHC01000050.1"/>
</dbReference>
<name>K6VQC7_9ACTN</name>
<proteinExistence type="predicted"/>
<dbReference type="EMBL" id="BAHC01000050">
    <property type="protein sequence ID" value="GAB89120.1"/>
    <property type="molecule type" value="Genomic_DNA"/>
</dbReference>
<dbReference type="AlphaFoldDB" id="K6VQC7"/>
<evidence type="ECO:0000313" key="1">
    <source>
        <dbReference type="EMBL" id="GAB89120.1"/>
    </source>
</evidence>
<keyword evidence="2" id="KW-1185">Reference proteome</keyword>